<dbReference type="SUPFAM" id="SSF51735">
    <property type="entry name" value="NAD(P)-binding Rossmann-fold domains"/>
    <property type="match status" value="1"/>
</dbReference>
<evidence type="ECO:0000256" key="1">
    <source>
        <dbReference type="ARBA" id="ARBA00007637"/>
    </source>
</evidence>
<comment type="caution">
    <text evidence="3">The sequence shown here is derived from an EMBL/GenBank/DDBJ whole genome shotgun (WGS) entry which is preliminary data.</text>
</comment>
<proteinExistence type="inferred from homology"/>
<evidence type="ECO:0000313" key="3">
    <source>
        <dbReference type="EMBL" id="KPV52469.1"/>
    </source>
</evidence>
<dbReference type="Proteomes" id="UP000050509">
    <property type="component" value="Unassembled WGS sequence"/>
</dbReference>
<dbReference type="Gene3D" id="3.40.50.720">
    <property type="entry name" value="NAD(P)-binding Rossmann-like Domain"/>
    <property type="match status" value="1"/>
</dbReference>
<dbReference type="InterPro" id="IPR036291">
    <property type="entry name" value="NAD(P)-bd_dom_sf"/>
</dbReference>
<name>A0A0N8PSE1_9CHLR</name>
<gene>
    <name evidence="3" type="ORF">SE17_15335</name>
</gene>
<evidence type="ECO:0000313" key="4">
    <source>
        <dbReference type="Proteomes" id="UP000050509"/>
    </source>
</evidence>
<evidence type="ECO:0000259" key="2">
    <source>
        <dbReference type="Pfam" id="PF01370"/>
    </source>
</evidence>
<dbReference type="Pfam" id="PF01370">
    <property type="entry name" value="Epimerase"/>
    <property type="match status" value="1"/>
</dbReference>
<dbReference type="PANTHER" id="PTHR43000">
    <property type="entry name" value="DTDP-D-GLUCOSE 4,6-DEHYDRATASE-RELATED"/>
    <property type="match status" value="1"/>
</dbReference>
<reference evidence="3 4" key="1">
    <citation type="submission" date="2015-09" db="EMBL/GenBank/DDBJ databases">
        <title>Draft genome sequence of Kouleothrix aurantiaca JCM 19913.</title>
        <authorList>
            <person name="Hemp J."/>
        </authorList>
    </citation>
    <scope>NUCLEOTIDE SEQUENCE [LARGE SCALE GENOMIC DNA]</scope>
    <source>
        <strain evidence="3 4">COM-B</strain>
    </source>
</reference>
<sequence>MTSPRTILLTGAAGRIGSFLTSHFASEYKLVLTDVRAPADARGFRFVEADIADLDAMRALCQGVDTVVHLAADPRIDAEWDDLLPRNVIGVQNVFQAAHEAGCQRVVFASSINAVGGYPRDMQVHTSMPVRPANLYGATKAWGEALACMYADQRGLAAICLRFGWVVDRESPRLRDSRTMLDRVLTYHDLARLVRASIEAPDSLRFGIYHGLSNNRWKWLDISDARDELGYAPEDDAFALAGVYEPQG</sequence>
<dbReference type="EMBL" id="LJCR01000536">
    <property type="protein sequence ID" value="KPV52469.1"/>
    <property type="molecule type" value="Genomic_DNA"/>
</dbReference>
<keyword evidence="4" id="KW-1185">Reference proteome</keyword>
<comment type="similarity">
    <text evidence="1">Belongs to the NAD(P)-dependent epimerase/dehydratase family.</text>
</comment>
<organism evidence="3 4">
    <name type="scientific">Kouleothrix aurantiaca</name>
    <dbReference type="NCBI Taxonomy" id="186479"/>
    <lineage>
        <taxon>Bacteria</taxon>
        <taxon>Bacillati</taxon>
        <taxon>Chloroflexota</taxon>
        <taxon>Chloroflexia</taxon>
        <taxon>Chloroflexales</taxon>
        <taxon>Roseiflexineae</taxon>
        <taxon>Roseiflexaceae</taxon>
        <taxon>Kouleothrix</taxon>
    </lineage>
</organism>
<protein>
    <recommendedName>
        <fullName evidence="2">NAD-dependent epimerase/dehydratase domain-containing protein</fullName>
    </recommendedName>
</protein>
<dbReference type="AlphaFoldDB" id="A0A0N8PSE1"/>
<feature type="domain" description="NAD-dependent epimerase/dehydratase" evidence="2">
    <location>
        <begin position="7"/>
        <end position="175"/>
    </location>
</feature>
<accession>A0A0N8PSE1</accession>
<dbReference type="InterPro" id="IPR001509">
    <property type="entry name" value="Epimerase_deHydtase"/>
</dbReference>